<dbReference type="Proteomes" id="UP000000709">
    <property type="component" value="Unassembled WGS sequence"/>
</dbReference>
<dbReference type="GO" id="GO:0043332">
    <property type="term" value="C:mating projection tip"/>
    <property type="evidence" value="ECO:0007669"/>
    <property type="project" value="TreeGrafter"/>
</dbReference>
<dbReference type="HOGENOM" id="CLU_075335_1_0_1"/>
<name>G3ATY3_SPAPN</name>
<feature type="transmembrane region" description="Helical" evidence="1">
    <location>
        <begin position="214"/>
        <end position="234"/>
    </location>
</feature>
<dbReference type="GO" id="GO:0016020">
    <property type="term" value="C:membrane"/>
    <property type="evidence" value="ECO:0007669"/>
    <property type="project" value="InterPro"/>
</dbReference>
<gene>
    <name evidence="2" type="ORF">SPAPADRAFT_143339</name>
</gene>
<reference evidence="2 3" key="1">
    <citation type="journal article" date="2011" name="Proc. Natl. Acad. Sci. U.S.A.">
        <title>Comparative genomics of xylose-fermenting fungi for enhanced biofuel production.</title>
        <authorList>
            <person name="Wohlbach D.J."/>
            <person name="Kuo A."/>
            <person name="Sato T.K."/>
            <person name="Potts K.M."/>
            <person name="Salamov A.A."/>
            <person name="LaButti K.M."/>
            <person name="Sun H."/>
            <person name="Clum A."/>
            <person name="Pangilinan J.L."/>
            <person name="Lindquist E.A."/>
            <person name="Lucas S."/>
            <person name="Lapidus A."/>
            <person name="Jin M."/>
            <person name="Gunawan C."/>
            <person name="Balan V."/>
            <person name="Dale B.E."/>
            <person name="Jeffries T.W."/>
            <person name="Zinkel R."/>
            <person name="Barry K.W."/>
            <person name="Grigoriev I.V."/>
            <person name="Gasch A.P."/>
        </authorList>
    </citation>
    <scope>NUCLEOTIDE SEQUENCE [LARGE SCALE GENOMIC DNA]</scope>
    <source>
        <strain evidence="3">NRRL Y-27907 / 11-Y1</strain>
    </source>
</reference>
<feature type="transmembrane region" description="Helical" evidence="1">
    <location>
        <begin position="7"/>
        <end position="28"/>
    </location>
</feature>
<sequence>INMLNKSLTLIVVIMQFIASVLLSFLVLGCIDTSKRYSDNFLLQYQFNNTSPLFQHLNTTGNSTISKTDAFRDIKVSVSYYGVCLKLTKGQFNCTNYNSLRSFPDYSIAVVNKTKLDLVQLAHRFSSVCHPKVLLATILLSLVALLLLCYVVIPSLPGKFQLKKGLVGLTGFTAMFWGIGAMLQHQAVSASTVIIREGSMGLIKTEIGKRAESITWVSFGLDILVFGGVMVDFVTEYKSRRVSGPPAMFAPGKV</sequence>
<dbReference type="PANTHER" id="PTHR28092:SF1">
    <property type="entry name" value="FACTOR-INDUCED GENE 1 PROTEIN"/>
    <property type="match status" value="1"/>
</dbReference>
<dbReference type="AlphaFoldDB" id="G3ATY3"/>
<dbReference type="Pfam" id="PF12351">
    <property type="entry name" value="Fig1"/>
    <property type="match status" value="1"/>
</dbReference>
<protein>
    <submittedName>
        <fullName evidence="2">Uncharacterized protein</fullName>
    </submittedName>
</protein>
<dbReference type="FunCoup" id="G3ATY3">
    <property type="interactions" value="22"/>
</dbReference>
<keyword evidence="1" id="KW-0812">Transmembrane</keyword>
<dbReference type="GO" id="GO:0000747">
    <property type="term" value="P:conjugation with cellular fusion"/>
    <property type="evidence" value="ECO:0007669"/>
    <property type="project" value="TreeGrafter"/>
</dbReference>
<dbReference type="InParanoid" id="G3ATY3"/>
<dbReference type="GeneID" id="18870537"/>
<dbReference type="PANTHER" id="PTHR28092">
    <property type="entry name" value="FACTOR-INDUCED GENE 1 PROTEIN"/>
    <property type="match status" value="1"/>
</dbReference>
<keyword evidence="3" id="KW-1185">Reference proteome</keyword>
<dbReference type="KEGG" id="spaa:SPAPADRAFT_143339"/>
<evidence type="ECO:0000256" key="1">
    <source>
        <dbReference type="SAM" id="Phobius"/>
    </source>
</evidence>
<evidence type="ECO:0000313" key="3">
    <source>
        <dbReference type="Proteomes" id="UP000000709"/>
    </source>
</evidence>
<proteinExistence type="predicted"/>
<keyword evidence="1" id="KW-0472">Membrane</keyword>
<keyword evidence="1" id="KW-1133">Transmembrane helix</keyword>
<evidence type="ECO:0000313" key="2">
    <source>
        <dbReference type="EMBL" id="EGW30359.1"/>
    </source>
</evidence>
<dbReference type="OrthoDB" id="4089394at2759"/>
<feature type="non-terminal residue" evidence="2">
    <location>
        <position position="1"/>
    </location>
</feature>
<dbReference type="EMBL" id="GL996505">
    <property type="protein sequence ID" value="EGW30359.1"/>
    <property type="molecule type" value="Genomic_DNA"/>
</dbReference>
<feature type="transmembrane region" description="Helical" evidence="1">
    <location>
        <begin position="165"/>
        <end position="183"/>
    </location>
</feature>
<dbReference type="RefSeq" id="XP_007377330.1">
    <property type="nucleotide sequence ID" value="XM_007377268.1"/>
</dbReference>
<dbReference type="OMA" id="YFGICVN"/>
<organism evidence="3">
    <name type="scientific">Spathaspora passalidarum (strain NRRL Y-27907 / 11-Y1)</name>
    <dbReference type="NCBI Taxonomy" id="619300"/>
    <lineage>
        <taxon>Eukaryota</taxon>
        <taxon>Fungi</taxon>
        <taxon>Dikarya</taxon>
        <taxon>Ascomycota</taxon>
        <taxon>Saccharomycotina</taxon>
        <taxon>Pichiomycetes</taxon>
        <taxon>Debaryomycetaceae</taxon>
        <taxon>Spathaspora</taxon>
    </lineage>
</organism>
<feature type="transmembrane region" description="Helical" evidence="1">
    <location>
        <begin position="133"/>
        <end position="153"/>
    </location>
</feature>
<dbReference type="eggNOG" id="ENOG502QUDU">
    <property type="taxonomic scope" value="Eukaryota"/>
</dbReference>
<accession>G3ATY3</accession>
<dbReference type="InterPro" id="IPR033481">
    <property type="entry name" value="Dni1/Fig1"/>
</dbReference>